<keyword evidence="6" id="KW-1185">Reference proteome</keyword>
<keyword evidence="3 5" id="KW-0418">Kinase</keyword>
<accession>A0A133K8I8</accession>
<dbReference type="Proteomes" id="UP000070383">
    <property type="component" value="Unassembled WGS sequence"/>
</dbReference>
<dbReference type="PATRIC" id="fig|33036.3.peg.1928"/>
<dbReference type="GO" id="GO:0005524">
    <property type="term" value="F:ATP binding"/>
    <property type="evidence" value="ECO:0007669"/>
    <property type="project" value="UniProtKB-UniRule"/>
</dbReference>
<dbReference type="Pfam" id="PF01121">
    <property type="entry name" value="CoaE"/>
    <property type="match status" value="1"/>
</dbReference>
<dbReference type="RefSeq" id="WP_004836485.1">
    <property type="nucleotide sequence ID" value="NZ_CAMPNK010000017.1"/>
</dbReference>
<dbReference type="SUPFAM" id="SSF52540">
    <property type="entry name" value="P-loop containing nucleoside triphosphate hydrolases"/>
    <property type="match status" value="1"/>
</dbReference>
<comment type="catalytic activity">
    <reaction evidence="3">
        <text>3'-dephospho-CoA + ATP = ADP + CoA + H(+)</text>
        <dbReference type="Rhea" id="RHEA:18245"/>
        <dbReference type="ChEBI" id="CHEBI:15378"/>
        <dbReference type="ChEBI" id="CHEBI:30616"/>
        <dbReference type="ChEBI" id="CHEBI:57287"/>
        <dbReference type="ChEBI" id="CHEBI:57328"/>
        <dbReference type="ChEBI" id="CHEBI:456216"/>
        <dbReference type="EC" id="2.7.1.24"/>
    </reaction>
</comment>
<reference evidence="6" key="1">
    <citation type="submission" date="2016-01" db="EMBL/GenBank/DDBJ databases">
        <authorList>
            <person name="Mitreva M."/>
            <person name="Pepin K.H."/>
            <person name="Mihindukulasuriya K.A."/>
            <person name="Fulton R."/>
            <person name="Fronick C."/>
            <person name="O'Laughlin M."/>
            <person name="Miner T."/>
            <person name="Herter B."/>
            <person name="Rosa B.A."/>
            <person name="Cordes M."/>
            <person name="Tomlinson C."/>
            <person name="Wollam A."/>
            <person name="Palsikar V.B."/>
            <person name="Mardis E.R."/>
            <person name="Wilson R.K."/>
        </authorList>
    </citation>
    <scope>NUCLEOTIDE SEQUENCE [LARGE SCALE GENOMIC DNA]</scope>
    <source>
        <strain evidence="6">MJR8151</strain>
    </source>
</reference>
<dbReference type="EMBL" id="LRPM01000105">
    <property type="protein sequence ID" value="KWZ75785.1"/>
    <property type="molecule type" value="Genomic_DNA"/>
</dbReference>
<keyword evidence="3" id="KW-0173">Coenzyme A biosynthesis</keyword>
<dbReference type="AlphaFoldDB" id="A0A133K8I8"/>
<keyword evidence="1 3" id="KW-0547">Nucleotide-binding</keyword>
<evidence type="ECO:0000313" key="6">
    <source>
        <dbReference type="Proteomes" id="UP000070383"/>
    </source>
</evidence>
<dbReference type="STRING" id="33036.HMPREF3200_01951"/>
<dbReference type="InterPro" id="IPR001977">
    <property type="entry name" value="Depp_CoAkinase"/>
</dbReference>
<protein>
    <recommendedName>
        <fullName evidence="3 4">Dephospho-CoA kinase</fullName>
        <ecNumber evidence="3 4">2.7.1.24</ecNumber>
    </recommendedName>
    <alternativeName>
        <fullName evidence="3">Dephosphocoenzyme A kinase</fullName>
    </alternativeName>
</protein>
<dbReference type="EC" id="2.7.1.24" evidence="3 4"/>
<evidence type="ECO:0000256" key="3">
    <source>
        <dbReference type="HAMAP-Rule" id="MF_00376"/>
    </source>
</evidence>
<keyword evidence="3" id="KW-0808">Transferase</keyword>
<name>A0A133K8I8_9FIRM</name>
<sequence>MNPSRIVITGIIASGKSTLCDILRQKGFLVIDADQVNKKLIKEGGKNYLAIKSDEVFAPAFDGEKLDKKKLAQLIFADKEKMDRLNELSHKNIIEEIDSIIDKSSRDKVFIEIPLFFQMKETFPCDKIILVTAKRDVQIQRLIKRDGISLTYAKKKIESQDELERMKENSDIIIDNSDGVDKLKEEIEKILDRGDF</sequence>
<evidence type="ECO:0000256" key="1">
    <source>
        <dbReference type="ARBA" id="ARBA00022741"/>
    </source>
</evidence>
<dbReference type="PROSITE" id="PS51219">
    <property type="entry name" value="DPCK"/>
    <property type="match status" value="1"/>
</dbReference>
<feature type="binding site" evidence="3">
    <location>
        <begin position="13"/>
        <end position="18"/>
    </location>
    <ligand>
        <name>ATP</name>
        <dbReference type="ChEBI" id="CHEBI:30616"/>
    </ligand>
</feature>
<proteinExistence type="inferred from homology"/>
<keyword evidence="2 3" id="KW-0067">ATP-binding</keyword>
<dbReference type="UniPathway" id="UPA00241">
    <property type="reaction ID" value="UER00356"/>
</dbReference>
<evidence type="ECO:0000256" key="2">
    <source>
        <dbReference type="ARBA" id="ARBA00022840"/>
    </source>
</evidence>
<dbReference type="NCBIfam" id="TIGR00152">
    <property type="entry name" value="dephospho-CoA kinase"/>
    <property type="match status" value="1"/>
</dbReference>
<dbReference type="GO" id="GO:0005737">
    <property type="term" value="C:cytoplasm"/>
    <property type="evidence" value="ECO:0007669"/>
    <property type="project" value="UniProtKB-SubCell"/>
</dbReference>
<organism evidence="5 6">
    <name type="scientific">Anaerococcus tetradius</name>
    <dbReference type="NCBI Taxonomy" id="33036"/>
    <lineage>
        <taxon>Bacteria</taxon>
        <taxon>Bacillati</taxon>
        <taxon>Bacillota</taxon>
        <taxon>Tissierellia</taxon>
        <taxon>Tissierellales</taxon>
        <taxon>Peptoniphilaceae</taxon>
        <taxon>Anaerococcus</taxon>
    </lineage>
</organism>
<dbReference type="InterPro" id="IPR027417">
    <property type="entry name" value="P-loop_NTPase"/>
</dbReference>
<evidence type="ECO:0000313" key="5">
    <source>
        <dbReference type="EMBL" id="KWZ75785.1"/>
    </source>
</evidence>
<comment type="function">
    <text evidence="3">Catalyzes the phosphorylation of the 3'-hydroxyl group of dephosphocoenzyme A to form coenzyme A.</text>
</comment>
<dbReference type="OrthoDB" id="9812943at2"/>
<dbReference type="PANTHER" id="PTHR10695">
    <property type="entry name" value="DEPHOSPHO-COA KINASE-RELATED"/>
    <property type="match status" value="1"/>
</dbReference>
<comment type="caution">
    <text evidence="5">The sequence shown here is derived from an EMBL/GenBank/DDBJ whole genome shotgun (WGS) entry which is preliminary data.</text>
</comment>
<dbReference type="Gene3D" id="3.40.50.300">
    <property type="entry name" value="P-loop containing nucleotide triphosphate hydrolases"/>
    <property type="match status" value="1"/>
</dbReference>
<comment type="pathway">
    <text evidence="3">Cofactor biosynthesis; coenzyme A biosynthesis; CoA from (R)-pantothenate: step 5/5.</text>
</comment>
<dbReference type="GO" id="GO:0015937">
    <property type="term" value="P:coenzyme A biosynthetic process"/>
    <property type="evidence" value="ECO:0007669"/>
    <property type="project" value="UniProtKB-UniRule"/>
</dbReference>
<evidence type="ECO:0000256" key="4">
    <source>
        <dbReference type="NCBIfam" id="TIGR00152"/>
    </source>
</evidence>
<dbReference type="HAMAP" id="MF_00376">
    <property type="entry name" value="Dephospho_CoA_kinase"/>
    <property type="match status" value="1"/>
</dbReference>
<comment type="similarity">
    <text evidence="3">Belongs to the CoaE family.</text>
</comment>
<dbReference type="CDD" id="cd02022">
    <property type="entry name" value="DPCK"/>
    <property type="match status" value="1"/>
</dbReference>
<keyword evidence="3" id="KW-0963">Cytoplasm</keyword>
<gene>
    <name evidence="3" type="primary">coaE</name>
    <name evidence="5" type="ORF">HMPREF3200_01951</name>
</gene>
<dbReference type="GO" id="GO:0004140">
    <property type="term" value="F:dephospho-CoA kinase activity"/>
    <property type="evidence" value="ECO:0007669"/>
    <property type="project" value="UniProtKB-UniRule"/>
</dbReference>
<dbReference type="PANTHER" id="PTHR10695:SF46">
    <property type="entry name" value="BIFUNCTIONAL COENZYME A SYNTHASE-RELATED"/>
    <property type="match status" value="1"/>
</dbReference>
<comment type="subcellular location">
    <subcellularLocation>
        <location evidence="3">Cytoplasm</location>
    </subcellularLocation>
</comment>